<accession>A0A2T5JBK7</accession>
<dbReference type="Proteomes" id="UP000244168">
    <property type="component" value="Unassembled WGS sequence"/>
</dbReference>
<keyword evidence="1" id="KW-0812">Transmembrane</keyword>
<keyword evidence="3" id="KW-1185">Reference proteome</keyword>
<dbReference type="RefSeq" id="WP_146166518.1">
    <property type="nucleotide sequence ID" value="NZ_CP160205.1"/>
</dbReference>
<sequence>MSRFRNVMAAIVLLLAISTMTLMPVVRSFYGEGATRHIHISTSQASSSQHYLGRYVRNMSWSIIKYRQLAMPYLGEIKLQPTFIVLFLCSLLSFIASIHKRVAYVHPLFKNKPLLNGPAYLQHCLLLI</sequence>
<feature type="transmembrane region" description="Helical" evidence="1">
    <location>
        <begin position="7"/>
        <end position="26"/>
    </location>
</feature>
<gene>
    <name evidence="2" type="ORF">C8P68_103319</name>
</gene>
<keyword evidence="1" id="KW-0472">Membrane</keyword>
<keyword evidence="1" id="KW-1133">Transmembrane helix</keyword>
<dbReference type="EMBL" id="QAOQ01000003">
    <property type="protein sequence ID" value="PTQ98159.1"/>
    <property type="molecule type" value="Genomic_DNA"/>
</dbReference>
<comment type="caution">
    <text evidence="2">The sequence shown here is derived from an EMBL/GenBank/DDBJ whole genome shotgun (WGS) entry which is preliminary data.</text>
</comment>
<evidence type="ECO:0000313" key="2">
    <source>
        <dbReference type="EMBL" id="PTQ98159.1"/>
    </source>
</evidence>
<organism evidence="2 3">
    <name type="scientific">Mucilaginibacter yixingensis</name>
    <dbReference type="NCBI Taxonomy" id="1295612"/>
    <lineage>
        <taxon>Bacteria</taxon>
        <taxon>Pseudomonadati</taxon>
        <taxon>Bacteroidota</taxon>
        <taxon>Sphingobacteriia</taxon>
        <taxon>Sphingobacteriales</taxon>
        <taxon>Sphingobacteriaceae</taxon>
        <taxon>Mucilaginibacter</taxon>
    </lineage>
</organism>
<evidence type="ECO:0000313" key="3">
    <source>
        <dbReference type="Proteomes" id="UP000244168"/>
    </source>
</evidence>
<name>A0A2T5JBK7_9SPHI</name>
<protein>
    <submittedName>
        <fullName evidence="2">Uncharacterized protein</fullName>
    </submittedName>
</protein>
<reference evidence="2 3" key="1">
    <citation type="submission" date="2018-04" db="EMBL/GenBank/DDBJ databases">
        <title>Genomic Encyclopedia of Archaeal and Bacterial Type Strains, Phase II (KMG-II): from individual species to whole genera.</title>
        <authorList>
            <person name="Goeker M."/>
        </authorList>
    </citation>
    <scope>NUCLEOTIDE SEQUENCE [LARGE SCALE GENOMIC DNA]</scope>
    <source>
        <strain evidence="2 3">DSM 26809</strain>
    </source>
</reference>
<proteinExistence type="predicted"/>
<dbReference type="AlphaFoldDB" id="A0A2T5JBK7"/>
<evidence type="ECO:0000256" key="1">
    <source>
        <dbReference type="SAM" id="Phobius"/>
    </source>
</evidence>
<feature type="transmembrane region" description="Helical" evidence="1">
    <location>
        <begin position="79"/>
        <end position="98"/>
    </location>
</feature>